<dbReference type="GO" id="GO:0042803">
    <property type="term" value="F:protein homodimerization activity"/>
    <property type="evidence" value="ECO:0007669"/>
    <property type="project" value="InterPro"/>
</dbReference>
<dbReference type="Gene3D" id="2.30.22.10">
    <property type="entry name" value="Head domain of nucleotide exchange factor GrpE"/>
    <property type="match status" value="1"/>
</dbReference>
<comment type="function">
    <text evidence="2">Participates actively in the response to hyperosmotic and heat shock by preventing the aggregation of stress-denatured proteins, in association with DnaK and GrpE. It is the nucleotide exchange factor for DnaK and may function as a thermosensor. Unfolded proteins bind initially to DnaJ; upon interaction with the DnaJ-bound protein, DnaK hydrolyzes its bound ATP, resulting in the formation of a stable complex. GrpE releases ADP from DnaK; ATP binding to DnaK triggers the release of the substrate protein, thus completing the reaction cycle. Several rounds of ATP-dependent interactions between DnaJ, DnaK and GrpE are required for fully efficient folding.</text>
</comment>
<protein>
    <recommendedName>
        <fullName evidence="2">Protein GrpE</fullName>
    </recommendedName>
</protein>
<dbReference type="PANTHER" id="PTHR21237">
    <property type="entry name" value="GRPE PROTEIN"/>
    <property type="match status" value="1"/>
</dbReference>
<dbReference type="PANTHER" id="PTHR21237:SF23">
    <property type="entry name" value="GRPE PROTEIN HOMOLOG, MITOCHONDRIAL"/>
    <property type="match status" value="1"/>
</dbReference>
<evidence type="ECO:0000313" key="3">
    <source>
        <dbReference type="EMBL" id="PPQ36636.1"/>
    </source>
</evidence>
<dbReference type="InterPro" id="IPR009012">
    <property type="entry name" value="GrpE_head"/>
</dbReference>
<evidence type="ECO:0000256" key="1">
    <source>
        <dbReference type="ARBA" id="ARBA00023186"/>
    </source>
</evidence>
<name>A0A2S6NM03_RHOGL</name>
<dbReference type="GO" id="GO:0000774">
    <property type="term" value="F:adenyl-nucleotide exchange factor activity"/>
    <property type="evidence" value="ECO:0007669"/>
    <property type="project" value="InterPro"/>
</dbReference>
<dbReference type="PROSITE" id="PS01071">
    <property type="entry name" value="GRPE"/>
    <property type="match status" value="1"/>
</dbReference>
<sequence>MDDNMKQALLSRFSAYLDTVEDEPEPPEDPGETTDLYSVFVELAGLRSELRTESRLVKDALDQFRGVFDLLRTSQASVQQELDRARADTRDRERAALRPLLLDVVDLRDRLLAALTLAAAARPGWAARLLRRKRTGGQEWQDGLRMIVRRLDQVLLDRGIVAMRLIGQPFDPRRARVVALSADRSVAEGTIIEEVRTGFLWDDQVLRTAEVVVSRSGDATGERT</sequence>
<gene>
    <name evidence="3" type="ORF">CCS01_04545</name>
</gene>
<dbReference type="RefSeq" id="WP_104517661.1">
    <property type="nucleotide sequence ID" value="NZ_NHRY01000055.1"/>
</dbReference>
<proteinExistence type="predicted"/>
<dbReference type="InterPro" id="IPR000740">
    <property type="entry name" value="GrpE"/>
</dbReference>
<accession>A0A2S6NM03</accession>
<dbReference type="OrthoDB" id="9789811at2"/>
<organism evidence="3 4">
    <name type="scientific">Rhodopila globiformis</name>
    <name type="common">Rhodopseudomonas globiformis</name>
    <dbReference type="NCBI Taxonomy" id="1071"/>
    <lineage>
        <taxon>Bacteria</taxon>
        <taxon>Pseudomonadati</taxon>
        <taxon>Pseudomonadota</taxon>
        <taxon>Alphaproteobacteria</taxon>
        <taxon>Acetobacterales</taxon>
        <taxon>Acetobacteraceae</taxon>
        <taxon>Rhodopila</taxon>
    </lineage>
</organism>
<dbReference type="Pfam" id="PF01025">
    <property type="entry name" value="GrpE"/>
    <property type="match status" value="1"/>
</dbReference>
<dbReference type="GO" id="GO:0051087">
    <property type="term" value="F:protein-folding chaperone binding"/>
    <property type="evidence" value="ECO:0007669"/>
    <property type="project" value="InterPro"/>
</dbReference>
<dbReference type="AlphaFoldDB" id="A0A2S6NM03"/>
<evidence type="ECO:0000313" key="4">
    <source>
        <dbReference type="Proteomes" id="UP000239724"/>
    </source>
</evidence>
<comment type="caution">
    <text evidence="3">The sequence shown here is derived from an EMBL/GenBank/DDBJ whole genome shotgun (WGS) entry which is preliminary data.</text>
</comment>
<evidence type="ECO:0000256" key="2">
    <source>
        <dbReference type="RuleBase" id="RU000639"/>
    </source>
</evidence>
<reference evidence="3 4" key="1">
    <citation type="journal article" date="2018" name="Arch. Microbiol.">
        <title>New insights into the metabolic potential of the phototrophic purple bacterium Rhodopila globiformis DSM 161(T) from its draft genome sequence and evidence for a vanadium-dependent nitrogenase.</title>
        <authorList>
            <person name="Imhoff J.F."/>
            <person name="Rahn T."/>
            <person name="Kunzel S."/>
            <person name="Neulinger S.C."/>
        </authorList>
    </citation>
    <scope>NUCLEOTIDE SEQUENCE [LARGE SCALE GENOMIC DNA]</scope>
    <source>
        <strain evidence="3 4">DSM 161</strain>
    </source>
</reference>
<dbReference type="GO" id="GO:0006457">
    <property type="term" value="P:protein folding"/>
    <property type="evidence" value="ECO:0007669"/>
    <property type="project" value="InterPro"/>
</dbReference>
<dbReference type="GO" id="GO:0051082">
    <property type="term" value="F:unfolded protein binding"/>
    <property type="evidence" value="ECO:0007669"/>
    <property type="project" value="TreeGrafter"/>
</dbReference>
<keyword evidence="2" id="KW-0346">Stress response</keyword>
<keyword evidence="1 2" id="KW-0143">Chaperone</keyword>
<dbReference type="SUPFAM" id="SSF51064">
    <property type="entry name" value="Head domain of nucleotide exchange factor GrpE"/>
    <property type="match status" value="1"/>
</dbReference>
<dbReference type="Proteomes" id="UP000239724">
    <property type="component" value="Unassembled WGS sequence"/>
</dbReference>
<dbReference type="EMBL" id="NHRY01000055">
    <property type="protein sequence ID" value="PPQ36636.1"/>
    <property type="molecule type" value="Genomic_DNA"/>
</dbReference>
<keyword evidence="4" id="KW-1185">Reference proteome</keyword>